<sequence length="304" mass="33822">MKNRVGTLLGAASLGAFLIFMGYTAAAWIRNGIPGEMSNVEFAAEVIKAIAWPAVPVLFFVLFRERIDLLLEHVTFESPGGWKFTAKVAKGIDQAIEKLVEGEQEREKGQDTLTVEKNEEPGLNEPERAPESTSAVEKEDRSSSPSAPEGIYKSPLDSIIGQHHLRRLKNNFEAGPNLSEGLSRWESKQSLIMNALYTWERTIELATLTAIQIVTTRNNTLEKWANFSPRQAFSTLLTSGYINASEFESLTITLTTRNEIAHARQSSLPASVIEKFDALTKAMFDMMKRVSQEADAELKKGRES</sequence>
<dbReference type="EMBL" id="JAVRAA010000012">
    <property type="protein sequence ID" value="MDT0339349.1"/>
    <property type="molecule type" value="Genomic_DNA"/>
</dbReference>
<evidence type="ECO:0000313" key="2">
    <source>
        <dbReference type="EMBL" id="MDT0339349.1"/>
    </source>
</evidence>
<feature type="compositionally biased region" description="Basic and acidic residues" evidence="1">
    <location>
        <begin position="101"/>
        <end position="142"/>
    </location>
</feature>
<gene>
    <name evidence="2" type="ORF">RJN63_21115</name>
</gene>
<organism evidence="2">
    <name type="scientific">Herbaspirillum huttiense subsp. nephrolepidis</name>
    <dbReference type="NCBI Taxonomy" id="3075126"/>
    <lineage>
        <taxon>Bacteria</taxon>
        <taxon>Pseudomonadati</taxon>
        <taxon>Pseudomonadota</taxon>
        <taxon>Betaproteobacteria</taxon>
        <taxon>Burkholderiales</taxon>
        <taxon>Oxalobacteraceae</taxon>
        <taxon>Herbaspirillum</taxon>
    </lineage>
</organism>
<dbReference type="RefSeq" id="WP_310835933.1">
    <property type="nucleotide sequence ID" value="NZ_JAVLSM010000002.1"/>
</dbReference>
<feature type="region of interest" description="Disordered" evidence="1">
    <location>
        <begin position="101"/>
        <end position="154"/>
    </location>
</feature>
<reference evidence="2" key="1">
    <citation type="submission" date="2023-02" db="EMBL/GenBank/DDBJ databases">
        <title>Description of Herbaspirillum huttiense subsp. nephrolepsisexaltata and Herbaspirillum huttiense subsp. lycopersicon.</title>
        <authorList>
            <person name="Poudel M."/>
            <person name="Sharma A."/>
            <person name="Goss E."/>
            <person name="Tapia J.H."/>
            <person name="Harmon C.M."/>
            <person name="Jones J.B."/>
        </authorList>
    </citation>
    <scope>NUCLEOTIDE SEQUENCE</scope>
    <source>
        <strain evidence="2">NC40101</strain>
    </source>
</reference>
<dbReference type="AlphaFoldDB" id="A0AAE4GDF0"/>
<protein>
    <submittedName>
        <fullName evidence="2">Uncharacterized protein</fullName>
    </submittedName>
</protein>
<accession>A0AAE4GDF0</accession>
<proteinExistence type="predicted"/>
<name>A0AAE4GDF0_9BURK</name>
<evidence type="ECO:0000256" key="1">
    <source>
        <dbReference type="SAM" id="MobiDB-lite"/>
    </source>
</evidence>
<comment type="caution">
    <text evidence="2">The sequence shown here is derived from an EMBL/GenBank/DDBJ whole genome shotgun (WGS) entry which is preliminary data.</text>
</comment>